<protein>
    <submittedName>
        <fullName evidence="1">Uncharacterized protein</fullName>
    </submittedName>
</protein>
<organism evidence="1 2">
    <name type="scientific">Candidatus Caccosoma faecigallinarum</name>
    <dbReference type="NCBI Taxonomy" id="2840720"/>
    <lineage>
        <taxon>Bacteria</taxon>
        <taxon>Bacillati</taxon>
        <taxon>Bacillota</taxon>
        <taxon>Bacillota incertae sedis</taxon>
        <taxon>Candidatus Caccosoma</taxon>
    </lineage>
</organism>
<dbReference type="EMBL" id="DVKI01000043">
    <property type="protein sequence ID" value="HIT17029.1"/>
    <property type="molecule type" value="Genomic_DNA"/>
</dbReference>
<dbReference type="AlphaFoldDB" id="A0A9D1G7F2"/>
<dbReference type="Proteomes" id="UP000886893">
    <property type="component" value="Unassembled WGS sequence"/>
</dbReference>
<accession>A0A9D1G7F2</accession>
<reference evidence="1" key="2">
    <citation type="journal article" date="2021" name="PeerJ">
        <title>Extensive microbial diversity within the chicken gut microbiome revealed by metagenomics and culture.</title>
        <authorList>
            <person name="Gilroy R."/>
            <person name="Ravi A."/>
            <person name="Getino M."/>
            <person name="Pursley I."/>
            <person name="Horton D.L."/>
            <person name="Alikhan N.F."/>
            <person name="Baker D."/>
            <person name="Gharbi K."/>
            <person name="Hall N."/>
            <person name="Watson M."/>
            <person name="Adriaenssens E.M."/>
            <person name="Foster-Nyarko E."/>
            <person name="Jarju S."/>
            <person name="Secka A."/>
            <person name="Antonio M."/>
            <person name="Oren A."/>
            <person name="Chaudhuri R.R."/>
            <person name="La Ragione R."/>
            <person name="Hildebrand F."/>
            <person name="Pallen M.J."/>
        </authorList>
    </citation>
    <scope>NUCLEOTIDE SEQUENCE</scope>
    <source>
        <strain evidence="1">14508</strain>
    </source>
</reference>
<proteinExistence type="predicted"/>
<reference evidence="1" key="1">
    <citation type="submission" date="2020-10" db="EMBL/GenBank/DDBJ databases">
        <authorList>
            <person name="Gilroy R."/>
        </authorList>
    </citation>
    <scope>NUCLEOTIDE SEQUENCE</scope>
    <source>
        <strain evidence="1">14508</strain>
    </source>
</reference>
<sequence>NGNLYLGGYTGSSSSIQGYIVNNYVSLDLNGHQLIINNGGMVHSFGYIYDSMGTGSVEVMPGGNLKTQVVLYDVKGGNTTLWGFSKGISPFENYGFPYLNCEVHFYSNGSQVGTLDVFTKLNLGSLGVTNIYIPFFGKDTATYLMTYSNKDGINATITYEPYEVSALKTANNATKYNLFYRKYRFNFENMNIQVNSILLPVNVYIDAVITTIDETFYLPLDRVTFPISSSIDLIFENSIFSVSQELKLMPGSSLFMDENSILNLGFYSENGNTKKVFSDIEINKIIVHKTLPGETKALSGGLIVLEAPPTKKWGSNPQNVIYSYYGIFSTSYDIYWQYYQAAQVNIFGTVNFATGNDAPYILSGQMNIKNFTIGSANKKEFNAVNISSLSNNQVKLQTYSLDIELSSSTWFDTSDILSSSNDSAITQVNYFFIQPLTSFGVAYYKEATASEVLIGTYDVYTGIFKTTNQDQYIFYTDTNLLVDSSNTESAFNEITDLVKITNIDDRQIVTYNNASYIYYAGIWCPVVESIMDESGNETGLVINTQKLSTEGSYTYTRYSGSSSEKFTYSFSRTPMKYVSTTTYQVWQVIMKNYGDNGDNYTTKS</sequence>
<feature type="non-terminal residue" evidence="1">
    <location>
        <position position="1"/>
    </location>
</feature>
<evidence type="ECO:0000313" key="2">
    <source>
        <dbReference type="Proteomes" id="UP000886893"/>
    </source>
</evidence>
<gene>
    <name evidence="1" type="ORF">IAD04_01440</name>
</gene>
<name>A0A9D1G7F2_9FIRM</name>
<comment type="caution">
    <text evidence="1">The sequence shown here is derived from an EMBL/GenBank/DDBJ whole genome shotgun (WGS) entry which is preliminary data.</text>
</comment>
<evidence type="ECO:0000313" key="1">
    <source>
        <dbReference type="EMBL" id="HIT17029.1"/>
    </source>
</evidence>